<keyword evidence="8 13" id="KW-0547">Nucleotide-binding</keyword>
<dbReference type="GO" id="GO:0005886">
    <property type="term" value="C:plasma membrane"/>
    <property type="evidence" value="ECO:0007669"/>
    <property type="project" value="TreeGrafter"/>
</dbReference>
<evidence type="ECO:0000256" key="9">
    <source>
        <dbReference type="ARBA" id="ARBA00022777"/>
    </source>
</evidence>
<accession>A0A7W2YJB7</accession>
<keyword evidence="9 13" id="KW-0418">Kinase</keyword>
<evidence type="ECO:0000256" key="5">
    <source>
        <dbReference type="ARBA" id="ARBA00022516"/>
    </source>
</evidence>
<comment type="function">
    <text evidence="1 13">Transfers the gamma-phosphate of ATP to the 4'-position of a tetraacyldisaccharide 1-phosphate intermediate (termed DS-1-P) to form tetraacyldisaccharide 1,4'-bis-phosphate (lipid IVA).</text>
</comment>
<dbReference type="InterPro" id="IPR003758">
    <property type="entry name" value="LpxK"/>
</dbReference>
<protein>
    <recommendedName>
        <fullName evidence="4 13">Tetraacyldisaccharide 4'-kinase</fullName>
        <ecNumber evidence="3 13">2.7.1.130</ecNumber>
    </recommendedName>
    <alternativeName>
        <fullName evidence="12 13">Lipid A 4'-kinase</fullName>
    </alternativeName>
</protein>
<dbReference type="UniPathway" id="UPA00359">
    <property type="reaction ID" value="UER00482"/>
</dbReference>
<dbReference type="PANTHER" id="PTHR42724">
    <property type="entry name" value="TETRAACYLDISACCHARIDE 4'-KINASE"/>
    <property type="match status" value="1"/>
</dbReference>
<keyword evidence="11 13" id="KW-0443">Lipid metabolism</keyword>
<evidence type="ECO:0000256" key="11">
    <source>
        <dbReference type="ARBA" id="ARBA00023098"/>
    </source>
</evidence>
<comment type="caution">
    <text evidence="14">The sequence shown here is derived from an EMBL/GenBank/DDBJ whole genome shotgun (WGS) entry which is preliminary data.</text>
</comment>
<dbReference type="CDD" id="cd01983">
    <property type="entry name" value="SIMIBI"/>
    <property type="match status" value="1"/>
</dbReference>
<dbReference type="PANTHER" id="PTHR42724:SF1">
    <property type="entry name" value="TETRAACYLDISACCHARIDE 4'-KINASE, MITOCHONDRIAL-RELATED"/>
    <property type="match status" value="1"/>
</dbReference>
<comment type="catalytic activity">
    <reaction evidence="13">
        <text>a lipid A disaccharide + ATP = a lipid IVA + ADP + H(+)</text>
        <dbReference type="Rhea" id="RHEA:67840"/>
        <dbReference type="ChEBI" id="CHEBI:15378"/>
        <dbReference type="ChEBI" id="CHEBI:30616"/>
        <dbReference type="ChEBI" id="CHEBI:176343"/>
        <dbReference type="ChEBI" id="CHEBI:176425"/>
        <dbReference type="ChEBI" id="CHEBI:456216"/>
        <dbReference type="EC" id="2.7.1.130"/>
    </reaction>
</comment>
<reference evidence="14 15" key="1">
    <citation type="submission" date="2020-07" db="EMBL/GenBank/DDBJ databases">
        <title>Halieaceae bacterium, F7430, whole genome shotgun sequencing project.</title>
        <authorList>
            <person name="Jiang S."/>
            <person name="Liu Z.W."/>
            <person name="Du Z.J."/>
        </authorList>
    </citation>
    <scope>NUCLEOTIDE SEQUENCE [LARGE SCALE GENOMIC DNA]</scope>
    <source>
        <strain evidence="14 15">F7430</strain>
    </source>
</reference>
<dbReference type="EMBL" id="JACFXU010000013">
    <property type="protein sequence ID" value="MBA6412128.1"/>
    <property type="molecule type" value="Genomic_DNA"/>
</dbReference>
<evidence type="ECO:0000256" key="2">
    <source>
        <dbReference type="ARBA" id="ARBA00004870"/>
    </source>
</evidence>
<evidence type="ECO:0000256" key="12">
    <source>
        <dbReference type="ARBA" id="ARBA00029757"/>
    </source>
</evidence>
<sequence>MSVAHRLERAWYAKAPWLWLLRPLEFLFRAITYLRRSLYRRGWLSSYRASVPVVIVGNITVGGTGKTPIVIALLEALQAAGLRPGVVSRGYGAKVGKTPHVLSQSSTAEQAGDEPLLIYKRTGAPCVVAPNRAAAVAELERRFSPDIIISDDGLQHYALQRDFEIAVLDNERRVGNAMCLPAGPLRESAQRLSTVDVVLYRGSSSADNGVQYMPGALVNLADQRSLAFSQQSIASKVYAVAGIGQPEQFFSSLRSAGFELIERRFPDHHLYQAAELEALQDHPIIMTEKDAVKCQHLAQELIAQAWFLRIDARLPESLCQAVRGLLPEQKG</sequence>
<dbReference type="HAMAP" id="MF_00409">
    <property type="entry name" value="LpxK"/>
    <property type="match status" value="1"/>
</dbReference>
<dbReference type="GO" id="GO:0009245">
    <property type="term" value="P:lipid A biosynthetic process"/>
    <property type="evidence" value="ECO:0007669"/>
    <property type="project" value="UniProtKB-UniRule"/>
</dbReference>
<evidence type="ECO:0000256" key="3">
    <source>
        <dbReference type="ARBA" id="ARBA00012071"/>
    </source>
</evidence>
<dbReference type="NCBIfam" id="TIGR00682">
    <property type="entry name" value="lpxK"/>
    <property type="match status" value="1"/>
</dbReference>
<evidence type="ECO:0000313" key="14">
    <source>
        <dbReference type="EMBL" id="MBA6412128.1"/>
    </source>
</evidence>
<dbReference type="EC" id="2.7.1.130" evidence="3 13"/>
<gene>
    <name evidence="13" type="primary">lpxK</name>
    <name evidence="14" type="ORF">H2508_03280</name>
</gene>
<dbReference type="GO" id="GO:0009244">
    <property type="term" value="P:lipopolysaccharide core region biosynthetic process"/>
    <property type="evidence" value="ECO:0007669"/>
    <property type="project" value="TreeGrafter"/>
</dbReference>
<evidence type="ECO:0000256" key="10">
    <source>
        <dbReference type="ARBA" id="ARBA00022840"/>
    </source>
</evidence>
<dbReference type="InterPro" id="IPR027417">
    <property type="entry name" value="P-loop_NTPase"/>
</dbReference>
<evidence type="ECO:0000256" key="8">
    <source>
        <dbReference type="ARBA" id="ARBA00022741"/>
    </source>
</evidence>
<feature type="binding site" evidence="13">
    <location>
        <begin position="60"/>
        <end position="67"/>
    </location>
    <ligand>
        <name>ATP</name>
        <dbReference type="ChEBI" id="CHEBI:30616"/>
    </ligand>
</feature>
<name>A0A7W2YJB7_9GAMM</name>
<proteinExistence type="inferred from homology"/>
<organism evidence="14 15">
    <name type="scientific">Sediminihaliea albiluteola</name>
    <dbReference type="NCBI Taxonomy" id="2758564"/>
    <lineage>
        <taxon>Bacteria</taxon>
        <taxon>Pseudomonadati</taxon>
        <taxon>Pseudomonadota</taxon>
        <taxon>Gammaproteobacteria</taxon>
        <taxon>Cellvibrionales</taxon>
        <taxon>Halieaceae</taxon>
        <taxon>Sediminihaliea</taxon>
    </lineage>
</organism>
<dbReference type="GO" id="GO:0005524">
    <property type="term" value="F:ATP binding"/>
    <property type="evidence" value="ECO:0007669"/>
    <property type="project" value="UniProtKB-UniRule"/>
</dbReference>
<keyword evidence="15" id="KW-1185">Reference proteome</keyword>
<evidence type="ECO:0000256" key="4">
    <source>
        <dbReference type="ARBA" id="ARBA00016436"/>
    </source>
</evidence>
<keyword evidence="5 13" id="KW-0444">Lipid biosynthesis</keyword>
<dbReference type="Pfam" id="PF02606">
    <property type="entry name" value="LpxK"/>
    <property type="match status" value="1"/>
</dbReference>
<evidence type="ECO:0000256" key="6">
    <source>
        <dbReference type="ARBA" id="ARBA00022556"/>
    </source>
</evidence>
<dbReference type="AlphaFoldDB" id="A0A7W2YJB7"/>
<keyword evidence="10 13" id="KW-0067">ATP-binding</keyword>
<dbReference type="RefSeq" id="WP_182168950.1">
    <property type="nucleotide sequence ID" value="NZ_JACFXU010000013.1"/>
</dbReference>
<comment type="pathway">
    <text evidence="2 13">Glycolipid biosynthesis; lipid IV(A) biosynthesis; lipid IV(A) from (3R)-3-hydroxytetradecanoyl-[acyl-carrier-protein] and UDP-N-acetyl-alpha-D-glucosamine: step 6/6.</text>
</comment>
<evidence type="ECO:0000256" key="13">
    <source>
        <dbReference type="HAMAP-Rule" id="MF_00409"/>
    </source>
</evidence>
<dbReference type="SUPFAM" id="SSF52540">
    <property type="entry name" value="P-loop containing nucleoside triphosphate hydrolases"/>
    <property type="match status" value="1"/>
</dbReference>
<evidence type="ECO:0000313" key="15">
    <source>
        <dbReference type="Proteomes" id="UP000539350"/>
    </source>
</evidence>
<keyword evidence="7 13" id="KW-0808">Transferase</keyword>
<evidence type="ECO:0000256" key="1">
    <source>
        <dbReference type="ARBA" id="ARBA00002274"/>
    </source>
</evidence>
<dbReference type="GO" id="GO:0009029">
    <property type="term" value="F:lipid-A 4'-kinase activity"/>
    <property type="evidence" value="ECO:0007669"/>
    <property type="project" value="UniProtKB-UniRule"/>
</dbReference>
<comment type="similarity">
    <text evidence="13">Belongs to the LpxK family.</text>
</comment>
<evidence type="ECO:0000256" key="7">
    <source>
        <dbReference type="ARBA" id="ARBA00022679"/>
    </source>
</evidence>
<keyword evidence="6 13" id="KW-0441">Lipid A biosynthesis</keyword>
<dbReference type="Proteomes" id="UP000539350">
    <property type="component" value="Unassembled WGS sequence"/>
</dbReference>